<dbReference type="RefSeq" id="WP_258231162.1">
    <property type="nucleotide sequence ID" value="NZ_OOHR01000017.1"/>
</dbReference>
<dbReference type="SUPFAM" id="SSF55874">
    <property type="entry name" value="ATPase domain of HSP90 chaperone/DNA topoisomerase II/histidine kinase"/>
    <property type="match status" value="1"/>
</dbReference>
<dbReference type="Pfam" id="PF02518">
    <property type="entry name" value="HATPase_c"/>
    <property type="match status" value="1"/>
</dbReference>
<organism evidence="2 3">
    <name type="scientific">Orientia tsutsugamushi</name>
    <name type="common">Rickettsia tsutsugamushi</name>
    <dbReference type="NCBI Taxonomy" id="784"/>
    <lineage>
        <taxon>Bacteria</taxon>
        <taxon>Pseudomonadati</taxon>
        <taxon>Pseudomonadota</taxon>
        <taxon>Alphaproteobacteria</taxon>
        <taxon>Rickettsiales</taxon>
        <taxon>Rickettsiaceae</taxon>
        <taxon>Rickettsieae</taxon>
        <taxon>Orientia</taxon>
    </lineage>
</organism>
<evidence type="ECO:0000313" key="3">
    <source>
        <dbReference type="Proteomes" id="UP000244889"/>
    </source>
</evidence>
<reference evidence="3" key="1">
    <citation type="submission" date="2018-03" db="EMBL/GenBank/DDBJ databases">
        <authorList>
            <person name="Batty M. E."/>
            <person name="Batty M E."/>
        </authorList>
    </citation>
    <scope>NUCLEOTIDE SEQUENCE [LARGE SCALE GENOMIC DNA]</scope>
</reference>
<accession>A0A2R8F3Q6</accession>
<dbReference type="InterPro" id="IPR003594">
    <property type="entry name" value="HATPase_dom"/>
</dbReference>
<dbReference type="AlphaFoldDB" id="A0A2R8F3Q6"/>
<dbReference type="PANTHER" id="PTHR45530:SF3">
    <property type="entry name" value="TWO-COMPONENT SYSTEM NARL FAMILY SENSOR HISTIDINE KINASE BARA"/>
    <property type="match status" value="1"/>
</dbReference>
<evidence type="ECO:0000313" key="2">
    <source>
        <dbReference type="EMBL" id="SPM45868.1"/>
    </source>
</evidence>
<evidence type="ECO:0000259" key="1">
    <source>
        <dbReference type="Pfam" id="PF02518"/>
    </source>
</evidence>
<dbReference type="EMBL" id="OOHR01000017">
    <property type="protein sequence ID" value="SPM45868.1"/>
    <property type="molecule type" value="Genomic_DNA"/>
</dbReference>
<keyword evidence="2" id="KW-0418">Kinase</keyword>
<protein>
    <submittedName>
        <fullName evidence="2">Histidine kinase</fullName>
    </submittedName>
</protein>
<proteinExistence type="predicted"/>
<dbReference type="PANTHER" id="PTHR45530">
    <property type="entry name" value="SENSORY TRANSDUCTION HISTIDINE KINASE"/>
    <property type="match status" value="1"/>
</dbReference>
<dbReference type="Proteomes" id="UP000244889">
    <property type="component" value="Unassembled WGS sequence"/>
</dbReference>
<gene>
    <name evidence="2" type="ORF">FPW1038_02087</name>
</gene>
<feature type="domain" description="Histidine kinase/HSP90-like ATPase" evidence="1">
    <location>
        <begin position="137"/>
        <end position="242"/>
    </location>
</feature>
<dbReference type="InterPro" id="IPR036890">
    <property type="entry name" value="HATPase_C_sf"/>
</dbReference>
<keyword evidence="2" id="KW-0808">Transferase</keyword>
<dbReference type="GO" id="GO:0016301">
    <property type="term" value="F:kinase activity"/>
    <property type="evidence" value="ECO:0007669"/>
    <property type="project" value="UniProtKB-KW"/>
</dbReference>
<dbReference type="Gene3D" id="3.30.565.10">
    <property type="entry name" value="Histidine kinase-like ATPase, C-terminal domain"/>
    <property type="match status" value="1"/>
</dbReference>
<sequence length="257" mass="29322">MENNNIEEKDKQTNLYSRLEAGKLARINCIDLIQYIRHTVNNHNKTKRNIVELIGYKQDAVAKITDTLGSLDELINHLNDKICVFRKNIESKNVELENFSLQTFVKDTVARLKAIVEDDRIDLKSNFQANIKDSIIGDRFRIRAVLSQLAESAIIYGTKCTTINICVHLLPSQDGKTDSKDKILQFLVQNICPSIQKEKLQKMNSELSNSNLTKHQELGQGLVFIKQLTHQMKGNLKIDQGSNYISSSFEVPIQLYT</sequence>
<name>A0A2R8F3Q6_ORITS</name>